<proteinExistence type="predicted"/>
<reference evidence="2" key="2">
    <citation type="submission" date="2025-08" db="UniProtKB">
        <authorList>
            <consortium name="Ensembl"/>
        </authorList>
    </citation>
    <scope>IDENTIFICATION</scope>
</reference>
<dbReference type="GO" id="GO:0051754">
    <property type="term" value="P:meiotic sister chromatid cohesion, centromeric"/>
    <property type="evidence" value="ECO:0007669"/>
    <property type="project" value="TreeGrafter"/>
</dbReference>
<dbReference type="SMART" id="SM00777">
    <property type="entry name" value="Mad3_BUB1_I"/>
    <property type="match status" value="1"/>
</dbReference>
<accession>A0AAY5JXI0</accession>
<dbReference type="Ensembl" id="ENSELUT00000092796.1">
    <property type="protein sequence ID" value="ENSELUP00000080410.1"/>
    <property type="gene ID" value="ENSELUG00000036283.1"/>
</dbReference>
<organism evidence="2 3">
    <name type="scientific">Esox lucius</name>
    <name type="common">Northern pike</name>
    <dbReference type="NCBI Taxonomy" id="8010"/>
    <lineage>
        <taxon>Eukaryota</taxon>
        <taxon>Metazoa</taxon>
        <taxon>Chordata</taxon>
        <taxon>Craniata</taxon>
        <taxon>Vertebrata</taxon>
        <taxon>Euteleostomi</taxon>
        <taxon>Actinopterygii</taxon>
        <taxon>Neopterygii</taxon>
        <taxon>Teleostei</taxon>
        <taxon>Protacanthopterygii</taxon>
        <taxon>Esociformes</taxon>
        <taxon>Esocidae</taxon>
        <taxon>Esox</taxon>
    </lineage>
</organism>
<dbReference type="GO" id="GO:0004672">
    <property type="term" value="F:protein kinase activity"/>
    <property type="evidence" value="ECO:0007669"/>
    <property type="project" value="TreeGrafter"/>
</dbReference>
<dbReference type="PANTHER" id="PTHR14030:SF25">
    <property type="entry name" value="MITOTIC CHECKPOINT SERINE_THREONINE-PROTEIN KINASE BUB1 BETA"/>
    <property type="match status" value="1"/>
</dbReference>
<dbReference type="PROSITE" id="PS51489">
    <property type="entry name" value="BUB1_N"/>
    <property type="match status" value="1"/>
</dbReference>
<dbReference type="InterPro" id="IPR015661">
    <property type="entry name" value="Bub1/Mad3"/>
</dbReference>
<dbReference type="Pfam" id="PF08311">
    <property type="entry name" value="Mad3_BUB1_I"/>
    <property type="match status" value="1"/>
</dbReference>
<dbReference type="Proteomes" id="UP000265140">
    <property type="component" value="Chromosome 15"/>
</dbReference>
<dbReference type="InterPro" id="IPR013212">
    <property type="entry name" value="Mad3/Bub1_I"/>
</dbReference>
<dbReference type="PANTHER" id="PTHR14030">
    <property type="entry name" value="MITOTIC CHECKPOINT SERINE/THREONINE-PROTEIN KINASE BUB1"/>
    <property type="match status" value="1"/>
</dbReference>
<dbReference type="AlphaFoldDB" id="A0AAY5JXI0"/>
<gene>
    <name evidence="2" type="primary">DMRT2</name>
</gene>
<evidence type="ECO:0000259" key="1">
    <source>
        <dbReference type="PROSITE" id="PS51489"/>
    </source>
</evidence>
<dbReference type="GeneTree" id="ENSGT00940000158912"/>
<dbReference type="Gene3D" id="1.25.40.430">
    <property type="match status" value="1"/>
</dbReference>
<reference evidence="2" key="3">
    <citation type="submission" date="2025-09" db="UniProtKB">
        <authorList>
            <consortium name="Ensembl"/>
        </authorList>
    </citation>
    <scope>IDENTIFICATION</scope>
</reference>
<protein>
    <recommendedName>
        <fullName evidence="1">BUB1 N-terminal domain-containing protein</fullName>
    </recommendedName>
</protein>
<dbReference type="GO" id="GO:0007094">
    <property type="term" value="P:mitotic spindle assembly checkpoint signaling"/>
    <property type="evidence" value="ECO:0007669"/>
    <property type="project" value="InterPro"/>
</dbReference>
<sequence>MAEGGEAEWELSKENIQPLKKGRAISALQEALSQQQEGSSSATNQHKQAFESELRVYEGDDPLDVWDRYVKWTEQTYPQGGKESNLTVLLGESLWYALQRTRDTTMTDVMLISGSNLVSNLF</sequence>
<feature type="domain" description="BUB1 N-terminal" evidence="1">
    <location>
        <begin position="50"/>
        <end position="122"/>
    </location>
</feature>
<name>A0AAY5JXI0_ESOLU</name>
<evidence type="ECO:0000313" key="2">
    <source>
        <dbReference type="Ensembl" id="ENSELUP00000080410.1"/>
    </source>
</evidence>
<reference evidence="2 3" key="1">
    <citation type="submission" date="2020-02" db="EMBL/GenBank/DDBJ databases">
        <title>Esox lucius (northern pike) genome, fEsoLuc1, primary haplotype.</title>
        <authorList>
            <person name="Myers G."/>
            <person name="Karagic N."/>
            <person name="Meyer A."/>
            <person name="Pippel M."/>
            <person name="Reichard M."/>
            <person name="Winkler S."/>
            <person name="Tracey A."/>
            <person name="Sims Y."/>
            <person name="Howe K."/>
            <person name="Rhie A."/>
            <person name="Formenti G."/>
            <person name="Durbin R."/>
            <person name="Fedrigo O."/>
            <person name="Jarvis E.D."/>
        </authorList>
    </citation>
    <scope>NUCLEOTIDE SEQUENCE [LARGE SCALE GENOMIC DNA]</scope>
</reference>
<keyword evidence="3" id="KW-1185">Reference proteome</keyword>
<evidence type="ECO:0000313" key="3">
    <source>
        <dbReference type="Proteomes" id="UP000265140"/>
    </source>
</evidence>
<dbReference type="GO" id="GO:0005634">
    <property type="term" value="C:nucleus"/>
    <property type="evidence" value="ECO:0007669"/>
    <property type="project" value="TreeGrafter"/>
</dbReference>